<dbReference type="PANTHER" id="PTHR22973">
    <property type="entry name" value="LD35087P"/>
    <property type="match status" value="1"/>
</dbReference>
<feature type="compositionally biased region" description="Basic and acidic residues" evidence="2">
    <location>
        <begin position="250"/>
        <end position="262"/>
    </location>
</feature>
<dbReference type="InterPro" id="IPR009038">
    <property type="entry name" value="GOLD_dom"/>
</dbReference>
<dbReference type="AlphaFoldDB" id="A0A5K4EUT3"/>
<feature type="compositionally biased region" description="Acidic residues" evidence="2">
    <location>
        <begin position="223"/>
        <end position="236"/>
    </location>
</feature>
<evidence type="ECO:0000313" key="5">
    <source>
        <dbReference type="WBParaSite" id="Smp_167230.5"/>
    </source>
</evidence>
<dbReference type="Pfam" id="PF13897">
    <property type="entry name" value="GOLD_2"/>
    <property type="match status" value="2"/>
</dbReference>
<feature type="compositionally biased region" description="Polar residues" evidence="2">
    <location>
        <begin position="238"/>
        <end position="249"/>
    </location>
</feature>
<dbReference type="PANTHER" id="PTHR22973:SF12">
    <property type="entry name" value="LD35087P"/>
    <property type="match status" value="1"/>
</dbReference>
<keyword evidence="4" id="KW-1185">Reference proteome</keyword>
<evidence type="ECO:0000259" key="3">
    <source>
        <dbReference type="Pfam" id="PF13897"/>
    </source>
</evidence>
<name>A0A5K4EUT3_SCHMA</name>
<dbReference type="Gene3D" id="2.60.120.680">
    <property type="entry name" value="GOLD domain"/>
    <property type="match status" value="2"/>
</dbReference>
<accession>A0A5K4EUT3</accession>
<feature type="region of interest" description="Disordered" evidence="2">
    <location>
        <begin position="1"/>
        <end position="26"/>
    </location>
</feature>
<dbReference type="Proteomes" id="UP000008854">
    <property type="component" value="Unassembled WGS sequence"/>
</dbReference>
<dbReference type="ExpressionAtlas" id="A0A5K4EUT3">
    <property type="expression patterns" value="baseline"/>
</dbReference>
<proteinExistence type="predicted"/>
<dbReference type="WBParaSite" id="Smp_167230.5">
    <property type="protein sequence ID" value="Smp_167230.5"/>
    <property type="gene ID" value="Smp_167230"/>
</dbReference>
<feature type="region of interest" description="Disordered" evidence="2">
    <location>
        <begin position="219"/>
        <end position="262"/>
    </location>
</feature>
<evidence type="ECO:0000256" key="1">
    <source>
        <dbReference type="ARBA" id="ARBA00022990"/>
    </source>
</evidence>
<dbReference type="InterPro" id="IPR036598">
    <property type="entry name" value="GOLD_dom_sf"/>
</dbReference>
<keyword evidence="1" id="KW-0007">Acetylation</keyword>
<dbReference type="SUPFAM" id="SSF101576">
    <property type="entry name" value="Supernatant protein factor (SPF), C-terminal domain"/>
    <property type="match status" value="1"/>
</dbReference>
<dbReference type="STRING" id="6183.A0A5K4EUT3"/>
<evidence type="ECO:0000256" key="2">
    <source>
        <dbReference type="SAM" id="MobiDB-lite"/>
    </source>
</evidence>
<organism evidence="4 5">
    <name type="scientific">Schistosoma mansoni</name>
    <name type="common">Blood fluke</name>
    <dbReference type="NCBI Taxonomy" id="6183"/>
    <lineage>
        <taxon>Eukaryota</taxon>
        <taxon>Metazoa</taxon>
        <taxon>Spiralia</taxon>
        <taxon>Lophotrochozoa</taxon>
        <taxon>Platyhelminthes</taxon>
        <taxon>Trematoda</taxon>
        <taxon>Digenea</taxon>
        <taxon>Strigeidida</taxon>
        <taxon>Schistosomatoidea</taxon>
        <taxon>Schistosomatidae</taxon>
        <taxon>Schistosoma</taxon>
    </lineage>
</organism>
<dbReference type="InterPro" id="IPR052269">
    <property type="entry name" value="Golgi-PI4KB_interaction"/>
</dbReference>
<sequence length="428" mass="50095">MGEFETNVSNPDKFETLSLNDPSDSNEIHETSVRVKEGFCDDQGDLGQKEIEIKSALVQQTKDLYEQYAREQFPKDLEKQKALITEMQDQYFEHYLSEVYRFQLVHQRQQLEQLRAVKSAVKDPHDENAESDKDFPEPLPLIPATVWTRKNIAEFKREILDVQKECCIKISSLATATVRVPTHPNGRAICWEFATDNYDLGFGLYFEWDLEPPENISVNISESSDEEGGEDEDEEGPNSGNSVEQTSPKNENKESHDLELGKKSLQQRLPIDELIPIYRRDCHTEVYCESHDLELGKKSLQQRLPIDELIPIYRRDCHTEVYCESHDLELGKKSLQQRLPIDELIPIYRRDCHTEVYCESHDLELGKKSLQQRLPIDELIPIYRRDCHTEVYCGTHQYPGVGVYVFKFDNSFSLWRSKWLYYRIFYTH</sequence>
<feature type="compositionally biased region" description="Polar residues" evidence="2">
    <location>
        <begin position="1"/>
        <end position="10"/>
    </location>
</feature>
<reference evidence="5" key="2">
    <citation type="submission" date="2019-11" db="UniProtKB">
        <authorList>
            <consortium name="WormBaseParasite"/>
        </authorList>
    </citation>
    <scope>IDENTIFICATION</scope>
    <source>
        <strain evidence="5">Puerto Rican</strain>
    </source>
</reference>
<protein>
    <submittedName>
        <fullName evidence="5">GOLD domain-containing protein</fullName>
    </submittedName>
</protein>
<feature type="domain" description="GOLD" evidence="3">
    <location>
        <begin position="362"/>
        <end position="427"/>
    </location>
</feature>
<dbReference type="GO" id="GO:0000139">
    <property type="term" value="C:Golgi membrane"/>
    <property type="evidence" value="ECO:0007669"/>
    <property type="project" value="TreeGrafter"/>
</dbReference>
<feature type="domain" description="GOLD" evidence="3">
    <location>
        <begin position="175"/>
        <end position="292"/>
    </location>
</feature>
<evidence type="ECO:0000313" key="4">
    <source>
        <dbReference type="Proteomes" id="UP000008854"/>
    </source>
</evidence>
<reference evidence="4" key="1">
    <citation type="journal article" date="2012" name="PLoS Negl. Trop. Dis.">
        <title>A systematically improved high quality genome and transcriptome of the human blood fluke Schistosoma mansoni.</title>
        <authorList>
            <person name="Protasio A.V."/>
            <person name="Tsai I.J."/>
            <person name="Babbage A."/>
            <person name="Nichol S."/>
            <person name="Hunt M."/>
            <person name="Aslett M.A."/>
            <person name="De Silva N."/>
            <person name="Velarde G.S."/>
            <person name="Anderson T.J."/>
            <person name="Clark R.C."/>
            <person name="Davidson C."/>
            <person name="Dillon G.P."/>
            <person name="Holroyd N.E."/>
            <person name="LoVerde P.T."/>
            <person name="Lloyd C."/>
            <person name="McQuillan J."/>
            <person name="Oliveira G."/>
            <person name="Otto T.D."/>
            <person name="Parker-Manuel S.J."/>
            <person name="Quail M.A."/>
            <person name="Wilson R.A."/>
            <person name="Zerlotini A."/>
            <person name="Dunne D.W."/>
            <person name="Berriman M."/>
        </authorList>
    </citation>
    <scope>NUCLEOTIDE SEQUENCE [LARGE SCALE GENOMIC DNA]</scope>
    <source>
        <strain evidence="4">Puerto Rican</strain>
    </source>
</reference>
<dbReference type="InParanoid" id="A0A5K4EUT3"/>